<dbReference type="SUPFAM" id="SSF53697">
    <property type="entry name" value="SIS domain"/>
    <property type="match status" value="1"/>
</dbReference>
<evidence type="ECO:0000313" key="3">
    <source>
        <dbReference type="Proteomes" id="UP001518989"/>
    </source>
</evidence>
<evidence type="ECO:0000313" key="2">
    <source>
        <dbReference type="EMBL" id="MBO1080480.1"/>
    </source>
</evidence>
<keyword evidence="3" id="KW-1185">Reference proteome</keyword>
<dbReference type="Pfam" id="PF13580">
    <property type="entry name" value="SIS_2"/>
    <property type="match status" value="1"/>
</dbReference>
<dbReference type="RefSeq" id="WP_207418480.1">
    <property type="nucleotide sequence ID" value="NZ_CP061177.1"/>
</dbReference>
<accession>A0ABS3KU71</accession>
<sequence length="198" mass="21355">MNDMAGTGASGRNWGPWLDGYFDLYRQALATDGIQDKLVAFHDLAVQVRERKGKLMFAGNGASASIASHGAVDFTKQGRTRAVDFNEPNLITCLSNDFGYENFMAKAVEFYADDGDALVLISVSGKSPNALAAAKYARSRGIKVVSFTGSAADNPLRALSDIDFWIGSRAYNVVEGIHMVWLTTVVDMLVGQAEYAVA</sequence>
<dbReference type="PROSITE" id="PS51464">
    <property type="entry name" value="SIS"/>
    <property type="match status" value="1"/>
</dbReference>
<reference evidence="2 3" key="1">
    <citation type="submission" date="2020-09" db="EMBL/GenBank/DDBJ databases">
        <title>Roseomonas.</title>
        <authorList>
            <person name="Zhu W."/>
        </authorList>
    </citation>
    <scope>NUCLEOTIDE SEQUENCE [LARGE SCALE GENOMIC DNA]</scope>
    <source>
        <strain evidence="2 3">573</strain>
    </source>
</reference>
<comment type="caution">
    <text evidence="2">The sequence shown here is derived from an EMBL/GenBank/DDBJ whole genome shotgun (WGS) entry which is preliminary data.</text>
</comment>
<dbReference type="InterPro" id="IPR035461">
    <property type="entry name" value="GmhA/DiaA"/>
</dbReference>
<feature type="domain" description="SIS" evidence="1">
    <location>
        <begin position="44"/>
        <end position="196"/>
    </location>
</feature>
<dbReference type="Proteomes" id="UP001518989">
    <property type="component" value="Unassembled WGS sequence"/>
</dbReference>
<dbReference type="InterPro" id="IPR046348">
    <property type="entry name" value="SIS_dom_sf"/>
</dbReference>
<protein>
    <submittedName>
        <fullName evidence="2">SIS domain-containing protein</fullName>
    </submittedName>
</protein>
<gene>
    <name evidence="2" type="ORF">IAI61_15665</name>
</gene>
<dbReference type="PANTHER" id="PTHR30390:SF7">
    <property type="entry name" value="PHOSPHOHEPTOSE ISOMERASE"/>
    <property type="match status" value="1"/>
</dbReference>
<dbReference type="PANTHER" id="PTHR30390">
    <property type="entry name" value="SEDOHEPTULOSE 7-PHOSPHATE ISOMERASE / DNAA INITIATOR-ASSOCIATING FACTOR FOR REPLICATION INITIATION"/>
    <property type="match status" value="1"/>
</dbReference>
<name>A0ABS3KU71_9PROT</name>
<dbReference type="Gene3D" id="3.40.50.10490">
    <property type="entry name" value="Glucose-6-phosphate isomerase like protein, domain 1"/>
    <property type="match status" value="1"/>
</dbReference>
<proteinExistence type="predicted"/>
<dbReference type="InterPro" id="IPR001347">
    <property type="entry name" value="SIS_dom"/>
</dbReference>
<evidence type="ECO:0000259" key="1">
    <source>
        <dbReference type="PROSITE" id="PS51464"/>
    </source>
</evidence>
<organism evidence="2 3">
    <name type="scientific">Roseomonas haemaphysalidis</name>
    <dbReference type="NCBI Taxonomy" id="2768162"/>
    <lineage>
        <taxon>Bacteria</taxon>
        <taxon>Pseudomonadati</taxon>
        <taxon>Pseudomonadota</taxon>
        <taxon>Alphaproteobacteria</taxon>
        <taxon>Acetobacterales</taxon>
        <taxon>Roseomonadaceae</taxon>
        <taxon>Roseomonas</taxon>
    </lineage>
</organism>
<dbReference type="CDD" id="cd05006">
    <property type="entry name" value="SIS_GmhA"/>
    <property type="match status" value="1"/>
</dbReference>
<dbReference type="InterPro" id="IPR050099">
    <property type="entry name" value="SIS_GmhA/DiaA_subfam"/>
</dbReference>
<dbReference type="EMBL" id="JACTNG010000009">
    <property type="protein sequence ID" value="MBO1080480.1"/>
    <property type="molecule type" value="Genomic_DNA"/>
</dbReference>